<name>A0A5C4TG42_9BACL</name>
<dbReference type="OrthoDB" id="9773828at2"/>
<evidence type="ECO:0000259" key="1">
    <source>
        <dbReference type="Pfam" id="PF00248"/>
    </source>
</evidence>
<dbReference type="InterPro" id="IPR036812">
    <property type="entry name" value="NAD(P)_OxRdtase_dom_sf"/>
</dbReference>
<dbReference type="InterPro" id="IPR053135">
    <property type="entry name" value="AKR2_Oxidoreductase"/>
</dbReference>
<evidence type="ECO:0000313" key="2">
    <source>
        <dbReference type="EMBL" id="TNJ67537.1"/>
    </source>
</evidence>
<proteinExistence type="predicted"/>
<feature type="domain" description="NADP-dependent oxidoreductase" evidence="1">
    <location>
        <begin position="15"/>
        <end position="281"/>
    </location>
</feature>
<reference evidence="2 3" key="1">
    <citation type="submission" date="2019-05" db="EMBL/GenBank/DDBJ databases">
        <title>We sequenced the genome of Paenibacillus hemerocallicola KCTC 33185 for further insight into its adaptation and study the phylogeny of Paenibacillus.</title>
        <authorList>
            <person name="Narsing Rao M.P."/>
        </authorList>
    </citation>
    <scope>NUCLEOTIDE SEQUENCE [LARGE SCALE GENOMIC DNA]</scope>
    <source>
        <strain evidence="2 3">KCTC 33185</strain>
    </source>
</reference>
<dbReference type="PANTHER" id="PTHR43312:SF1">
    <property type="entry name" value="NADP-DEPENDENT OXIDOREDUCTASE DOMAIN-CONTAINING PROTEIN"/>
    <property type="match status" value="1"/>
</dbReference>
<dbReference type="AlphaFoldDB" id="A0A5C4TG42"/>
<dbReference type="InterPro" id="IPR023210">
    <property type="entry name" value="NADP_OxRdtase_dom"/>
</dbReference>
<dbReference type="EMBL" id="VDCQ01000004">
    <property type="protein sequence ID" value="TNJ67537.1"/>
    <property type="molecule type" value="Genomic_DNA"/>
</dbReference>
<evidence type="ECO:0000313" key="3">
    <source>
        <dbReference type="Proteomes" id="UP000307943"/>
    </source>
</evidence>
<dbReference type="Pfam" id="PF00248">
    <property type="entry name" value="Aldo_ket_red"/>
    <property type="match status" value="1"/>
</dbReference>
<dbReference type="SUPFAM" id="SSF51430">
    <property type="entry name" value="NAD(P)-linked oxidoreductase"/>
    <property type="match status" value="1"/>
</dbReference>
<organism evidence="2 3">
    <name type="scientific">Paenibacillus hemerocallicola</name>
    <dbReference type="NCBI Taxonomy" id="1172614"/>
    <lineage>
        <taxon>Bacteria</taxon>
        <taxon>Bacillati</taxon>
        <taxon>Bacillota</taxon>
        <taxon>Bacilli</taxon>
        <taxon>Bacillales</taxon>
        <taxon>Paenibacillaceae</taxon>
        <taxon>Paenibacillus</taxon>
    </lineage>
</organism>
<dbReference type="Gene3D" id="3.20.20.100">
    <property type="entry name" value="NADP-dependent oxidoreductase domain"/>
    <property type="match status" value="1"/>
</dbReference>
<gene>
    <name evidence="2" type="ORF">FE784_03920</name>
</gene>
<dbReference type="PANTHER" id="PTHR43312">
    <property type="entry name" value="D-THREO-ALDOSE 1-DEHYDROGENASE"/>
    <property type="match status" value="1"/>
</dbReference>
<sequence>MNMQKRNGGSPGLSKLTLGTVQLGMPYGIHNREGMPSEESSFELLKYAWEGGVSSYDTASAYGLSEIILGKFFNGKQPLITSKIHLKPEPHADGNQIERTMRGLIESSLERLGMRSVPILMLHNTDVMEHFGNHITASFRKMRHEGLIGQAGISVGVNTEAEYRILWDYLRDETYEAVQLPMNVLDHRPLVNGCLDMLTGAGKTVFVRSVFLQGLLYMKDEELPAKLEEARLPLAALRELSERYGVPLPQMAVSFIRDLPGVHSLVIGAETKEQIKDNLVLIEGPAIPERLREEIALRFREVPEKVVTPLMWK</sequence>
<protein>
    <submittedName>
        <fullName evidence="2">Aldo/keto reductase</fullName>
    </submittedName>
</protein>
<dbReference type="Proteomes" id="UP000307943">
    <property type="component" value="Unassembled WGS sequence"/>
</dbReference>
<accession>A0A5C4TG42</accession>
<comment type="caution">
    <text evidence="2">The sequence shown here is derived from an EMBL/GenBank/DDBJ whole genome shotgun (WGS) entry which is preliminary data.</text>
</comment>
<keyword evidence="3" id="KW-1185">Reference proteome</keyword>
<dbReference type="CDD" id="cd19097">
    <property type="entry name" value="AKR_unchar"/>
    <property type="match status" value="1"/>
</dbReference>